<evidence type="ECO:0000256" key="1">
    <source>
        <dbReference type="ARBA" id="ARBA00022679"/>
    </source>
</evidence>
<keyword evidence="5" id="KW-1185">Reference proteome</keyword>
<dbReference type="Gene3D" id="3.40.630.30">
    <property type="match status" value="1"/>
</dbReference>
<dbReference type="CDD" id="cd04301">
    <property type="entry name" value="NAT_SF"/>
    <property type="match status" value="1"/>
</dbReference>
<dbReference type="PROSITE" id="PS51186">
    <property type="entry name" value="GNAT"/>
    <property type="match status" value="1"/>
</dbReference>
<accession>C6C3Z3</accession>
<dbReference type="Proteomes" id="UP000002734">
    <property type="component" value="Chromosome"/>
</dbReference>
<organism evidence="4 5">
    <name type="scientific">Musicola paradisiaca (strain Ech703)</name>
    <name type="common">Dickeya paradisiaca</name>
    <name type="synonym">Dickeya dadantii</name>
    <dbReference type="NCBI Taxonomy" id="579405"/>
    <lineage>
        <taxon>Bacteria</taxon>
        <taxon>Pseudomonadati</taxon>
        <taxon>Pseudomonadota</taxon>
        <taxon>Gammaproteobacteria</taxon>
        <taxon>Enterobacterales</taxon>
        <taxon>Pectobacteriaceae</taxon>
        <taxon>Musicola</taxon>
    </lineage>
</organism>
<evidence type="ECO:0000256" key="2">
    <source>
        <dbReference type="ARBA" id="ARBA00023315"/>
    </source>
</evidence>
<evidence type="ECO:0000259" key="3">
    <source>
        <dbReference type="PROSITE" id="PS51186"/>
    </source>
</evidence>
<proteinExistence type="predicted"/>
<dbReference type="GO" id="GO:0016747">
    <property type="term" value="F:acyltransferase activity, transferring groups other than amino-acyl groups"/>
    <property type="evidence" value="ECO:0007669"/>
    <property type="project" value="InterPro"/>
</dbReference>
<dbReference type="EMBL" id="CP001654">
    <property type="protein sequence ID" value="ACS87320.1"/>
    <property type="molecule type" value="Genomic_DNA"/>
</dbReference>
<name>C6C3Z3_MUSP7</name>
<dbReference type="KEGG" id="dda:Dd703_3562"/>
<dbReference type="SUPFAM" id="SSF55729">
    <property type="entry name" value="Acyl-CoA N-acyltransferases (Nat)"/>
    <property type="match status" value="1"/>
</dbReference>
<keyword evidence="1" id="KW-0808">Transferase</keyword>
<dbReference type="STRING" id="579405.Dd703_3562"/>
<keyword evidence="2" id="KW-0012">Acyltransferase</keyword>
<dbReference type="HOGENOM" id="CLU_013985_11_8_6"/>
<dbReference type="InterPro" id="IPR000182">
    <property type="entry name" value="GNAT_dom"/>
</dbReference>
<evidence type="ECO:0000313" key="4">
    <source>
        <dbReference type="EMBL" id="ACS87320.1"/>
    </source>
</evidence>
<sequence length="162" mass="17766">MTHSVSMAAAPLVIRKDDLSGDETRALVALHLAGMHESSPPEHVFALDVSGLQAPNVTFWSVWQGDDVVGIGALKVLDAGSAEIKSMRTHPRHLRKGVAAYLLDYVIMQARQSGLRRLSLETGRGDAFEPALALYRSRGFVNGEAFSDYLATKFNQFMHLML</sequence>
<dbReference type="PANTHER" id="PTHR43877">
    <property type="entry name" value="AMINOALKYLPHOSPHONATE N-ACETYLTRANSFERASE-RELATED-RELATED"/>
    <property type="match status" value="1"/>
</dbReference>
<gene>
    <name evidence="4" type="ordered locus">Dd703_3562</name>
</gene>
<evidence type="ECO:0000313" key="5">
    <source>
        <dbReference type="Proteomes" id="UP000002734"/>
    </source>
</evidence>
<dbReference type="Pfam" id="PF00583">
    <property type="entry name" value="Acetyltransf_1"/>
    <property type="match status" value="1"/>
</dbReference>
<dbReference type="PANTHER" id="PTHR43877:SF5">
    <property type="entry name" value="BLL8307 PROTEIN"/>
    <property type="match status" value="1"/>
</dbReference>
<dbReference type="InterPro" id="IPR050832">
    <property type="entry name" value="Bact_Acetyltransf"/>
</dbReference>
<dbReference type="RefSeq" id="WP_015855217.1">
    <property type="nucleotide sequence ID" value="NC_012880.1"/>
</dbReference>
<feature type="domain" description="N-acetyltransferase" evidence="3">
    <location>
        <begin position="12"/>
        <end position="162"/>
    </location>
</feature>
<dbReference type="InterPro" id="IPR016181">
    <property type="entry name" value="Acyl_CoA_acyltransferase"/>
</dbReference>
<protein>
    <submittedName>
        <fullName evidence="4">GCN5-related N-acetyltransferase</fullName>
    </submittedName>
</protein>
<dbReference type="AlphaFoldDB" id="C6C3Z3"/>
<reference evidence="4" key="1">
    <citation type="submission" date="2009-06" db="EMBL/GenBank/DDBJ databases">
        <title>Complete sequence of Dickeya dadantii Ech703.</title>
        <authorList>
            <consortium name="US DOE Joint Genome Institute"/>
            <person name="Lucas S."/>
            <person name="Copeland A."/>
            <person name="Lapidus A."/>
            <person name="Glavina del Rio T."/>
            <person name="Dalin E."/>
            <person name="Tice H."/>
            <person name="Bruce D."/>
            <person name="Goodwin L."/>
            <person name="Pitluck S."/>
            <person name="Chertkov O."/>
            <person name="Brettin T."/>
            <person name="Detter J.C."/>
            <person name="Han C."/>
            <person name="Larimer F."/>
            <person name="Land M."/>
            <person name="Hauser L."/>
            <person name="Kyrpides N."/>
            <person name="Mikhailova N."/>
            <person name="Balakrishnan V."/>
            <person name="Glasner J."/>
            <person name="Perna N.T."/>
        </authorList>
    </citation>
    <scope>NUCLEOTIDE SEQUENCE [LARGE SCALE GENOMIC DNA]</scope>
    <source>
        <strain evidence="4">Ech703</strain>
    </source>
</reference>
<dbReference type="eggNOG" id="COG0456">
    <property type="taxonomic scope" value="Bacteria"/>
</dbReference>